<dbReference type="InterPro" id="IPR026643">
    <property type="entry name" value="CAMPATH-1"/>
</dbReference>
<comment type="function">
    <text evidence="1">May play a role in carrying and orienting carbohydrate, as well as having a more specific role.</text>
</comment>
<keyword evidence="7 10" id="KW-0472">Membrane</keyword>
<evidence type="ECO:0000256" key="1">
    <source>
        <dbReference type="ARBA" id="ARBA00002087"/>
    </source>
</evidence>
<keyword evidence="4" id="KW-1003">Cell membrane</keyword>
<proteinExistence type="predicted"/>
<dbReference type="GO" id="GO:0098552">
    <property type="term" value="C:side of membrane"/>
    <property type="evidence" value="ECO:0007669"/>
    <property type="project" value="UniProtKB-KW"/>
</dbReference>
<protein>
    <recommendedName>
        <fullName evidence="3">CAMPATH-1 antigen</fullName>
    </recommendedName>
</protein>
<dbReference type="GeneTree" id="ENSGT00860000134004"/>
<gene>
    <name evidence="11" type="primary">CD52</name>
</gene>
<evidence type="ECO:0000256" key="8">
    <source>
        <dbReference type="ARBA" id="ARBA00023180"/>
    </source>
</evidence>
<evidence type="ECO:0000256" key="9">
    <source>
        <dbReference type="ARBA" id="ARBA00023288"/>
    </source>
</evidence>
<evidence type="ECO:0000256" key="5">
    <source>
        <dbReference type="ARBA" id="ARBA00022622"/>
    </source>
</evidence>
<name>A0A8C4L163_EQUAS</name>
<dbReference type="PANTHER" id="PTHR15029:SF0">
    <property type="entry name" value="CAMPATH-1 ANTIGEN"/>
    <property type="match status" value="1"/>
</dbReference>
<evidence type="ECO:0000256" key="6">
    <source>
        <dbReference type="ARBA" id="ARBA00022729"/>
    </source>
</evidence>
<feature type="transmembrane region" description="Helical" evidence="10">
    <location>
        <begin position="145"/>
        <end position="166"/>
    </location>
</feature>
<dbReference type="GO" id="GO:0097225">
    <property type="term" value="C:sperm midpiece"/>
    <property type="evidence" value="ECO:0007669"/>
    <property type="project" value="TreeGrafter"/>
</dbReference>
<dbReference type="GO" id="GO:0007204">
    <property type="term" value="P:positive regulation of cytosolic calcium ion concentration"/>
    <property type="evidence" value="ECO:0007669"/>
    <property type="project" value="TreeGrafter"/>
</dbReference>
<dbReference type="Pfam" id="PF15116">
    <property type="entry name" value="CD52"/>
    <property type="match status" value="1"/>
</dbReference>
<keyword evidence="9" id="KW-0449">Lipoprotein</keyword>
<feature type="transmembrane region" description="Helical" evidence="10">
    <location>
        <begin position="105"/>
        <end position="125"/>
    </location>
</feature>
<dbReference type="GO" id="GO:0005886">
    <property type="term" value="C:plasma membrane"/>
    <property type="evidence" value="ECO:0007669"/>
    <property type="project" value="UniProtKB-SubCell"/>
</dbReference>
<evidence type="ECO:0000313" key="11">
    <source>
        <dbReference type="Ensembl" id="ENSEASP00005005292.1"/>
    </source>
</evidence>
<evidence type="ECO:0000256" key="3">
    <source>
        <dbReference type="ARBA" id="ARBA00013286"/>
    </source>
</evidence>
<comment type="subcellular location">
    <subcellularLocation>
        <location evidence="2">Cell membrane</location>
        <topology evidence="2">Lipid-anchor</topology>
        <topology evidence="2">GPI-anchor</topology>
    </subcellularLocation>
</comment>
<keyword evidence="10" id="KW-1133">Transmembrane helix</keyword>
<dbReference type="PANTHER" id="PTHR15029">
    <property type="entry name" value="CAMPATH-1 ANTIGEN"/>
    <property type="match status" value="1"/>
</dbReference>
<evidence type="ECO:0000256" key="7">
    <source>
        <dbReference type="ARBA" id="ARBA00023136"/>
    </source>
</evidence>
<dbReference type="AlphaFoldDB" id="A0A8C4L163"/>
<keyword evidence="5" id="KW-0336">GPI-anchor</keyword>
<dbReference type="Proteomes" id="UP000694387">
    <property type="component" value="Chromosome 5"/>
</dbReference>
<evidence type="ECO:0000256" key="10">
    <source>
        <dbReference type="SAM" id="Phobius"/>
    </source>
</evidence>
<dbReference type="Ensembl" id="ENSEAST00005005794.2">
    <property type="protein sequence ID" value="ENSEASP00005005292.1"/>
    <property type="gene ID" value="ENSEASG00005003958.2"/>
</dbReference>
<evidence type="ECO:0000256" key="4">
    <source>
        <dbReference type="ARBA" id="ARBA00022475"/>
    </source>
</evidence>
<reference evidence="11" key="2">
    <citation type="submission" date="2025-08" db="UniProtKB">
        <authorList>
            <consortium name="Ensembl"/>
        </authorList>
    </citation>
    <scope>IDENTIFICATION</scope>
</reference>
<keyword evidence="10" id="KW-0812">Transmembrane</keyword>
<accession>A0A8C4L163</accession>
<keyword evidence="8" id="KW-0325">Glycoprotein</keyword>
<keyword evidence="6" id="KW-0732">Signal</keyword>
<reference evidence="11" key="3">
    <citation type="submission" date="2025-09" db="UniProtKB">
        <authorList>
            <consortium name="Ensembl"/>
        </authorList>
    </citation>
    <scope>IDENTIFICATION</scope>
</reference>
<evidence type="ECO:0000313" key="12">
    <source>
        <dbReference type="Proteomes" id="UP000694387"/>
    </source>
</evidence>
<evidence type="ECO:0000256" key="2">
    <source>
        <dbReference type="ARBA" id="ARBA00004609"/>
    </source>
</evidence>
<reference evidence="11 12" key="1">
    <citation type="journal article" date="2020" name="Nat. Commun.">
        <title>Donkey genomes provide new insights into domestication and selection for coat color.</title>
        <authorList>
            <person name="Wang"/>
            <person name="C."/>
            <person name="Li"/>
            <person name="H."/>
            <person name="Guo"/>
            <person name="Y."/>
            <person name="Huang"/>
            <person name="J."/>
            <person name="Sun"/>
            <person name="Y."/>
            <person name="Min"/>
            <person name="J."/>
            <person name="Wang"/>
            <person name="J."/>
            <person name="Fang"/>
            <person name="X."/>
            <person name="Zhao"/>
            <person name="Z."/>
            <person name="Wang"/>
            <person name="S."/>
            <person name="Zhang"/>
            <person name="Y."/>
            <person name="Liu"/>
            <person name="Q."/>
            <person name="Jiang"/>
            <person name="Q."/>
            <person name="Wang"/>
            <person name="X."/>
            <person name="Guo"/>
            <person name="Y."/>
            <person name="Yang"/>
            <person name="C."/>
            <person name="Wang"/>
            <person name="Y."/>
            <person name="Tian"/>
            <person name="F."/>
            <person name="Zhuang"/>
            <person name="G."/>
            <person name="Fan"/>
            <person name="Y."/>
            <person name="Gao"/>
            <person name="Q."/>
            <person name="Li"/>
            <person name="Y."/>
            <person name="Ju"/>
            <person name="Z."/>
            <person name="Li"/>
            <person name="J."/>
            <person name="Li"/>
            <person name="R."/>
            <person name="Hou"/>
            <person name="M."/>
            <person name="Yang"/>
            <person name="G."/>
            <person name="Liu"/>
            <person name="G."/>
            <person name="Liu"/>
            <person name="W."/>
            <person name="Guo"/>
            <person name="J."/>
            <person name="Pan"/>
            <person name="S."/>
            <person name="Fan"/>
            <person name="G."/>
            <person name="Zhang"/>
            <person name="W."/>
            <person name="Zhang"/>
            <person name="R."/>
            <person name="Yu"/>
            <person name="J."/>
            <person name="Zhang"/>
            <person name="X."/>
            <person name="Yin"/>
            <person name="Q."/>
            <person name="Ji"/>
            <person name="C."/>
            <person name="Jin"/>
            <person name="Y."/>
            <person name="Yue"/>
            <person name="G."/>
            <person name="Liu"/>
            <person name="M."/>
            <person name="Xu"/>
            <person name="J."/>
            <person name="Liu"/>
            <person name="S."/>
            <person name="Jordana"/>
            <person name="J."/>
            <person name="Noce"/>
            <person name="A."/>
            <person name="Amills"/>
            <person name="M."/>
            <person name="Wu"/>
            <person name="D.D."/>
            <person name="Li"/>
            <person name="S."/>
            <person name="Zhou"/>
            <person name="X. and Zhong"/>
            <person name="J."/>
        </authorList>
    </citation>
    <scope>NUCLEOTIDE SEQUENCE [LARGE SCALE GENOMIC DNA]</scope>
</reference>
<keyword evidence="12" id="KW-1185">Reference proteome</keyword>
<organism evidence="11 12">
    <name type="scientific">Equus asinus</name>
    <name type="common">Donkey</name>
    <name type="synonym">Equus africanus asinus</name>
    <dbReference type="NCBI Taxonomy" id="9793"/>
    <lineage>
        <taxon>Eukaryota</taxon>
        <taxon>Metazoa</taxon>
        <taxon>Chordata</taxon>
        <taxon>Craniata</taxon>
        <taxon>Vertebrata</taxon>
        <taxon>Euteleostomi</taxon>
        <taxon>Mammalia</taxon>
        <taxon>Eutheria</taxon>
        <taxon>Laurasiatheria</taxon>
        <taxon>Perissodactyla</taxon>
        <taxon>Equidae</taxon>
        <taxon>Equus</taxon>
    </lineage>
</organism>
<sequence>MTPSPGPYLLPHSCPLDLSTHHPLGFVSVFIQKGLVSSTQSCVERKQFLLLPHRPSFLPLSACLRLPCLVVQKQSSQKEPADSPAFISKSCCQESHQDPPKMKGFLFLLFTISLLVMIQIQTGVLGNKTKTMTTTKRPTKGAAPALGSLGGSCVLLFFTNALIRLFHLS</sequence>